<dbReference type="InterPro" id="IPR011992">
    <property type="entry name" value="EF-hand-dom_pair"/>
</dbReference>
<proteinExistence type="predicted"/>
<evidence type="ECO:0000259" key="2">
    <source>
        <dbReference type="PROSITE" id="PS50222"/>
    </source>
</evidence>
<evidence type="ECO:0000256" key="1">
    <source>
        <dbReference type="SAM" id="Phobius"/>
    </source>
</evidence>
<dbReference type="GO" id="GO:0005509">
    <property type="term" value="F:calcium ion binding"/>
    <property type="evidence" value="ECO:0007669"/>
    <property type="project" value="InterPro"/>
</dbReference>
<organism evidence="3">
    <name type="scientific">uncultured marine group II/III euryarchaeote KM3_37_D11</name>
    <dbReference type="NCBI Taxonomy" id="1456443"/>
    <lineage>
        <taxon>Archaea</taxon>
        <taxon>Methanobacteriati</taxon>
        <taxon>Methanobacteriota</taxon>
        <taxon>environmental samples</taxon>
    </lineage>
</organism>
<name>A0A075H6H6_9EURY</name>
<dbReference type="SMART" id="SM00054">
    <property type="entry name" value="EFh"/>
    <property type="match status" value="2"/>
</dbReference>
<dbReference type="InterPro" id="IPR002048">
    <property type="entry name" value="EF_hand_dom"/>
</dbReference>
<protein>
    <recommendedName>
        <fullName evidence="2">EF-hand domain-containing protein</fullName>
    </recommendedName>
</protein>
<feature type="transmembrane region" description="Helical" evidence="1">
    <location>
        <begin position="20"/>
        <end position="43"/>
    </location>
</feature>
<dbReference type="Gene3D" id="1.10.238.10">
    <property type="entry name" value="EF-hand"/>
    <property type="match status" value="1"/>
</dbReference>
<reference evidence="3" key="1">
    <citation type="journal article" date="2014" name="Genome Biol. Evol.">
        <title>Pangenome evidence for extensive interdomain horizontal transfer affecting lineage core and shell genes in uncultured planktonic thaumarchaeota and euryarchaeota.</title>
        <authorList>
            <person name="Deschamps P."/>
            <person name="Zivanovic Y."/>
            <person name="Moreira D."/>
            <person name="Rodriguez-Valera F."/>
            <person name="Lopez-Garcia P."/>
        </authorList>
    </citation>
    <scope>NUCLEOTIDE SEQUENCE</scope>
</reference>
<feature type="domain" description="EF-hand" evidence="2">
    <location>
        <begin position="148"/>
        <end position="183"/>
    </location>
</feature>
<accession>A0A075H6H6</accession>
<keyword evidence="1" id="KW-1133">Transmembrane helix</keyword>
<dbReference type="EMBL" id="KF900865">
    <property type="protein sequence ID" value="AIF09513.1"/>
    <property type="molecule type" value="Genomic_DNA"/>
</dbReference>
<evidence type="ECO:0000313" key="3">
    <source>
        <dbReference type="EMBL" id="AIF09513.1"/>
    </source>
</evidence>
<dbReference type="AlphaFoldDB" id="A0A075H6H6"/>
<feature type="transmembrane region" description="Helical" evidence="1">
    <location>
        <begin position="49"/>
        <end position="70"/>
    </location>
</feature>
<feature type="domain" description="EF-hand" evidence="2">
    <location>
        <begin position="116"/>
        <end position="144"/>
    </location>
</feature>
<keyword evidence="1" id="KW-0472">Membrane</keyword>
<keyword evidence="1" id="KW-0812">Transmembrane</keyword>
<sequence>MTEPEWERVPIRTQLVVRPFLFLFGLLFAGMPGYFLFTVLVPGVLRGEFFLLIPLLFTLPFLLVGATLMLGAPFAKAHRKPDGELHFGPLPQEDGAPAGFFGRTVGGIGNALIGHQLLARFDRDRDSRLSREEFATLCEQLAADGQLPGDFDAERRFREHDQNSDGYLDASEAGEMMRALLWQLGPADGVPQAAAADHDRGSRAELEKLERLHRDGFISTERFERLKQDLAR</sequence>
<dbReference type="SUPFAM" id="SSF47473">
    <property type="entry name" value="EF-hand"/>
    <property type="match status" value="1"/>
</dbReference>
<dbReference type="PROSITE" id="PS50222">
    <property type="entry name" value="EF_HAND_2"/>
    <property type="match status" value="2"/>
</dbReference>